<dbReference type="InterPro" id="IPR016477">
    <property type="entry name" value="Fructo-/Ketosamine-3-kinase"/>
</dbReference>
<sequence>MALWQQIALRISATNGEQFELETRQAMAGGCINQAYRLKGERGKSYFVKLNQADSLPMFEAEVMGLQELAQADAIRVPAPVCSGMAAGQAFLVLEDLSLGGAGSMAAFARQLAQMHHYTRQQFGWHCDNTIGSTTQINTPNAGWIEFWRERRLGFQLQLAAKNGAAHSLLDKGQKLLQGFDCLFSDYQPVASLLHGDLWSGNYAFTRMGEAVIFDPAVYYGDRETDIAMSELFGGFPADFYAAYEEAWPLDTGYAVRRTLYNLYHILNHFNLFGGGYAAQAEGMIERLLAEC</sequence>
<name>A0A3B1BP53_9ZZZZ</name>
<dbReference type="EMBL" id="UOFZ01000148">
    <property type="protein sequence ID" value="VAX13963.1"/>
    <property type="molecule type" value="Genomic_DNA"/>
</dbReference>
<dbReference type="InterPro" id="IPR011009">
    <property type="entry name" value="Kinase-like_dom_sf"/>
</dbReference>
<keyword evidence="1" id="KW-0808">Transferase</keyword>
<protein>
    <submittedName>
        <fullName evidence="1">Ribulosamine/erythrulosamine 3-kinase potentially involved in protein deglycation</fullName>
    </submittedName>
</protein>
<dbReference type="Gene3D" id="3.30.200.20">
    <property type="entry name" value="Phosphorylase Kinase, domain 1"/>
    <property type="match status" value="1"/>
</dbReference>
<evidence type="ECO:0000313" key="1">
    <source>
        <dbReference type="EMBL" id="VAX13963.1"/>
    </source>
</evidence>
<dbReference type="SUPFAM" id="SSF56112">
    <property type="entry name" value="Protein kinase-like (PK-like)"/>
    <property type="match status" value="1"/>
</dbReference>
<dbReference type="AlphaFoldDB" id="A0A3B1BP53"/>
<dbReference type="PIRSF" id="PIRSF006221">
    <property type="entry name" value="Ketosamine-3-kinase"/>
    <property type="match status" value="1"/>
</dbReference>
<keyword evidence="1" id="KW-0418">Kinase</keyword>
<reference evidence="1" key="1">
    <citation type="submission" date="2018-06" db="EMBL/GenBank/DDBJ databases">
        <authorList>
            <person name="Zhirakovskaya E."/>
        </authorList>
    </citation>
    <scope>NUCLEOTIDE SEQUENCE</scope>
</reference>
<accession>A0A3B1BP53</accession>
<organism evidence="1">
    <name type="scientific">hydrothermal vent metagenome</name>
    <dbReference type="NCBI Taxonomy" id="652676"/>
    <lineage>
        <taxon>unclassified sequences</taxon>
        <taxon>metagenomes</taxon>
        <taxon>ecological metagenomes</taxon>
    </lineage>
</organism>
<gene>
    <name evidence="1" type="ORF">MNBD_GAMMA24-355</name>
</gene>
<dbReference type="PANTHER" id="PTHR12149">
    <property type="entry name" value="FRUCTOSAMINE 3 KINASE-RELATED PROTEIN"/>
    <property type="match status" value="1"/>
</dbReference>
<dbReference type="Pfam" id="PF03881">
    <property type="entry name" value="Fructosamin_kin"/>
    <property type="match status" value="1"/>
</dbReference>
<dbReference type="PANTHER" id="PTHR12149:SF8">
    <property type="entry name" value="PROTEIN-RIBULOSAMINE 3-KINASE"/>
    <property type="match status" value="1"/>
</dbReference>
<dbReference type="Gene3D" id="3.90.1200.10">
    <property type="match status" value="1"/>
</dbReference>
<dbReference type="GO" id="GO:0016301">
    <property type="term" value="F:kinase activity"/>
    <property type="evidence" value="ECO:0007669"/>
    <property type="project" value="UniProtKB-KW"/>
</dbReference>
<proteinExistence type="predicted"/>